<name>R4UDN7_9MOLU</name>
<feature type="transmembrane region" description="Helical" evidence="6">
    <location>
        <begin position="115"/>
        <end position="134"/>
    </location>
</feature>
<dbReference type="eggNOG" id="COG1284">
    <property type="taxonomic scope" value="Bacteria"/>
</dbReference>
<dbReference type="Proteomes" id="UP000013963">
    <property type="component" value="Chromosome"/>
</dbReference>
<dbReference type="RefSeq" id="WP_016340665.1">
    <property type="nucleotide sequence ID" value="NC_021284.1"/>
</dbReference>
<accession>R4UDN7</accession>
<evidence type="ECO:0000256" key="1">
    <source>
        <dbReference type="ARBA" id="ARBA00004651"/>
    </source>
</evidence>
<dbReference type="PANTHER" id="PTHR33545:SF5">
    <property type="entry name" value="UPF0750 MEMBRANE PROTEIN YITT"/>
    <property type="match status" value="1"/>
</dbReference>
<comment type="subcellular location">
    <subcellularLocation>
        <location evidence="1">Cell membrane</location>
        <topology evidence="1">Multi-pass membrane protein</topology>
    </subcellularLocation>
</comment>
<proteinExistence type="predicted"/>
<dbReference type="PANTHER" id="PTHR33545">
    <property type="entry name" value="UPF0750 MEMBRANE PROTEIN YITT-RELATED"/>
    <property type="match status" value="1"/>
</dbReference>
<feature type="transmembrane region" description="Helical" evidence="6">
    <location>
        <begin position="61"/>
        <end position="80"/>
    </location>
</feature>
<dbReference type="OrthoDB" id="395820at2"/>
<gene>
    <name evidence="7" type="ORF">SSYRP_v1c04260</name>
</gene>
<evidence type="ECO:0000313" key="8">
    <source>
        <dbReference type="Proteomes" id="UP000013963"/>
    </source>
</evidence>
<reference evidence="7 8" key="1">
    <citation type="journal article" date="2013" name="Genome Biol. Evol.">
        <title>Complete genomes of two dipteran-associated spiroplasmas provided insights into the origin, dynamics, and impacts of viral invasion in spiroplasma.</title>
        <authorList>
            <person name="Ku C."/>
            <person name="Lo W.S."/>
            <person name="Chen L.L."/>
            <person name="Kuo C.H."/>
        </authorList>
    </citation>
    <scope>NUCLEOTIDE SEQUENCE [LARGE SCALE GENOMIC DNA]</scope>
    <source>
        <strain evidence="7">EA-1</strain>
    </source>
</reference>
<dbReference type="EMBL" id="CP005078">
    <property type="protein sequence ID" value="AGM26019.1"/>
    <property type="molecule type" value="Genomic_DNA"/>
</dbReference>
<dbReference type="HOGENOM" id="CLU_543825_0_0_14"/>
<keyword evidence="4 6" id="KW-1133">Transmembrane helix</keyword>
<feature type="transmembrane region" description="Helical" evidence="6">
    <location>
        <begin position="241"/>
        <end position="260"/>
    </location>
</feature>
<dbReference type="InterPro" id="IPR003740">
    <property type="entry name" value="YitT"/>
</dbReference>
<evidence type="ECO:0000256" key="3">
    <source>
        <dbReference type="ARBA" id="ARBA00022692"/>
    </source>
</evidence>
<dbReference type="PATRIC" id="fig|1276229.3.peg.423"/>
<sequence length="422" mass="47832">MGKNEKNKDDFANNEELKIRAARAKDLIVEKRKTRNRDRISLNDFNVGIKQYFKSRLFRDYAFILSAAFLSMISYDYFIAPTTSNGITPTGIGAIARAISIAIWPNQSELSLQTTMYWVFFLTMNIPLFIFGVLKVGWRFSIRTIIYVLFQNGFHFAFAFIPAINPTEFNLIVNYNDINTFHNSQGMYQIWLFVFAAVAGILNGIAFGIVYKGGSSTAGIDFVLAYYSTKHKKSIANYNRVVNYFIILIVLAIHTILMSSTEITRVYFGNDWKEQIDEIGKIVGANNIDPVNGLTNSAFAIYKVKYFFGPALFGSYLFVITQSVVTDIIFPKFKYRSLMVITSRGDDVVTGLQFGKYPNDIVRIASKDHYDGKTVNNEIIIVSTSLLDYKWVKAAIVVADPDAKILSHKLDRVIADYSVSNY</sequence>
<evidence type="ECO:0008006" key="9">
    <source>
        <dbReference type="Google" id="ProtNLM"/>
    </source>
</evidence>
<keyword evidence="3 6" id="KW-0812">Transmembrane</keyword>
<keyword evidence="5 6" id="KW-0472">Membrane</keyword>
<keyword evidence="2" id="KW-1003">Cell membrane</keyword>
<feature type="transmembrane region" description="Helical" evidence="6">
    <location>
        <begin position="306"/>
        <end position="330"/>
    </location>
</feature>
<dbReference type="GO" id="GO:0005886">
    <property type="term" value="C:plasma membrane"/>
    <property type="evidence" value="ECO:0007669"/>
    <property type="project" value="UniProtKB-SubCell"/>
</dbReference>
<evidence type="ECO:0000256" key="4">
    <source>
        <dbReference type="ARBA" id="ARBA00022989"/>
    </source>
</evidence>
<dbReference type="Pfam" id="PF02588">
    <property type="entry name" value="YitT_membrane"/>
    <property type="match status" value="1"/>
</dbReference>
<protein>
    <recommendedName>
        <fullName evidence="9">YitT family protein</fullName>
    </recommendedName>
</protein>
<keyword evidence="8" id="KW-1185">Reference proteome</keyword>
<organism evidence="7 8">
    <name type="scientific">Spiroplasma syrphidicola EA-1</name>
    <dbReference type="NCBI Taxonomy" id="1276229"/>
    <lineage>
        <taxon>Bacteria</taxon>
        <taxon>Bacillati</taxon>
        <taxon>Mycoplasmatota</taxon>
        <taxon>Mollicutes</taxon>
        <taxon>Entomoplasmatales</taxon>
        <taxon>Spiroplasmataceae</taxon>
        <taxon>Spiroplasma</taxon>
    </lineage>
</organism>
<feature type="transmembrane region" description="Helical" evidence="6">
    <location>
        <begin position="146"/>
        <end position="164"/>
    </location>
</feature>
<evidence type="ECO:0000256" key="5">
    <source>
        <dbReference type="ARBA" id="ARBA00023136"/>
    </source>
</evidence>
<dbReference type="STRING" id="1276229.SSYRP_v1c04260"/>
<evidence type="ECO:0000256" key="6">
    <source>
        <dbReference type="SAM" id="Phobius"/>
    </source>
</evidence>
<evidence type="ECO:0000313" key="7">
    <source>
        <dbReference type="EMBL" id="AGM26019.1"/>
    </source>
</evidence>
<dbReference type="InterPro" id="IPR051461">
    <property type="entry name" value="UPF0750_membrane"/>
</dbReference>
<feature type="transmembrane region" description="Helical" evidence="6">
    <location>
        <begin position="190"/>
        <end position="211"/>
    </location>
</feature>
<evidence type="ECO:0000256" key="2">
    <source>
        <dbReference type="ARBA" id="ARBA00022475"/>
    </source>
</evidence>
<dbReference type="AlphaFoldDB" id="R4UDN7"/>
<dbReference type="KEGG" id="ssyr:SSYRP_v1c04260"/>